<evidence type="ECO:0000256" key="3">
    <source>
        <dbReference type="PROSITE-ProRule" id="PRU00221"/>
    </source>
</evidence>
<reference evidence="5 6" key="3">
    <citation type="journal article" date="2017" name="G3 (Bethesda)">
        <title>Comparative analysis highlights variable genome content of wheat rusts and divergence of the mating loci.</title>
        <authorList>
            <person name="Cuomo C.A."/>
            <person name="Bakkeren G."/>
            <person name="Khalil H.B."/>
            <person name="Panwar V."/>
            <person name="Joly D."/>
            <person name="Linning R."/>
            <person name="Sakthikumar S."/>
            <person name="Song X."/>
            <person name="Adiconis X."/>
            <person name="Fan L."/>
            <person name="Goldberg J.M."/>
            <person name="Levin J.Z."/>
            <person name="Young S."/>
            <person name="Zeng Q."/>
            <person name="Anikster Y."/>
            <person name="Bruce M."/>
            <person name="Wang M."/>
            <person name="Yin C."/>
            <person name="McCallum B."/>
            <person name="Szabo L.J."/>
            <person name="Hulbert S."/>
            <person name="Chen X."/>
            <person name="Fellers J.P."/>
        </authorList>
    </citation>
    <scope>NUCLEOTIDE SEQUENCE</scope>
    <source>
        <strain evidence="5">isolate 1-1 / race 1 (BBBD)</strain>
        <strain evidence="6">Isolate 1-1 / race 1 (BBBD)</strain>
    </source>
</reference>
<proteinExistence type="predicted"/>
<dbReference type="SMART" id="SM00320">
    <property type="entry name" value="WD40"/>
    <property type="match status" value="7"/>
</dbReference>
<dbReference type="EnsemblFungi" id="PTTG_04780-t43_1">
    <property type="protein sequence ID" value="PTTG_04780-t43_1-p1"/>
    <property type="gene ID" value="PTTG_04780"/>
</dbReference>
<feature type="repeat" description="WD" evidence="3">
    <location>
        <begin position="193"/>
        <end position="225"/>
    </location>
</feature>
<accession>A0A180GTU2</accession>
<keyword evidence="6" id="KW-1185">Reference proteome</keyword>
<evidence type="ECO:0000313" key="5">
    <source>
        <dbReference type="EnsemblFungi" id="PTTG_04780-t43_1-p1"/>
    </source>
</evidence>
<keyword evidence="2" id="KW-0677">Repeat</keyword>
<dbReference type="Proteomes" id="UP000005240">
    <property type="component" value="Unassembled WGS sequence"/>
</dbReference>
<feature type="repeat" description="WD" evidence="3">
    <location>
        <begin position="423"/>
        <end position="464"/>
    </location>
</feature>
<feature type="repeat" description="WD" evidence="3">
    <location>
        <begin position="281"/>
        <end position="322"/>
    </location>
</feature>
<dbReference type="PANTHER" id="PTHR19857:SF8">
    <property type="entry name" value="ANGIO-ASSOCIATED MIGRATORY CELL PROTEIN"/>
    <property type="match status" value="1"/>
</dbReference>
<dbReference type="PROSITE" id="PS00678">
    <property type="entry name" value="WD_REPEATS_1"/>
    <property type="match status" value="1"/>
</dbReference>
<dbReference type="SUPFAM" id="SSF50978">
    <property type="entry name" value="WD40 repeat-like"/>
    <property type="match status" value="1"/>
</dbReference>
<dbReference type="InterPro" id="IPR001680">
    <property type="entry name" value="WD40_rpt"/>
</dbReference>
<dbReference type="EMBL" id="ADAS02000024">
    <property type="protein sequence ID" value="OAV95944.1"/>
    <property type="molecule type" value="Genomic_DNA"/>
</dbReference>
<dbReference type="InterPro" id="IPR051179">
    <property type="entry name" value="WD_repeat_multifunction"/>
</dbReference>
<dbReference type="PANTHER" id="PTHR19857">
    <property type="entry name" value="MITOCHONDRIAL DIVISION PROTEIN 1-RELATED"/>
    <property type="match status" value="1"/>
</dbReference>
<dbReference type="InterPro" id="IPR019775">
    <property type="entry name" value="WD40_repeat_CS"/>
</dbReference>
<gene>
    <name evidence="4" type="ORF">PTTG_04780</name>
</gene>
<dbReference type="Gene3D" id="2.130.10.10">
    <property type="entry name" value="YVTN repeat-like/Quinoprotein amine dehydrogenase"/>
    <property type="match status" value="1"/>
</dbReference>
<dbReference type="STRING" id="630390.A0A180GTU2"/>
<reference evidence="4" key="1">
    <citation type="submission" date="2009-11" db="EMBL/GenBank/DDBJ databases">
        <authorList>
            <consortium name="The Broad Institute Genome Sequencing Platform"/>
            <person name="Ward D."/>
            <person name="Feldgarden M."/>
            <person name="Earl A."/>
            <person name="Young S.K."/>
            <person name="Zeng Q."/>
            <person name="Koehrsen M."/>
            <person name="Alvarado L."/>
            <person name="Berlin A."/>
            <person name="Bochicchio J."/>
            <person name="Borenstein D."/>
            <person name="Chapman S.B."/>
            <person name="Chen Z."/>
            <person name="Engels R."/>
            <person name="Freedman E."/>
            <person name="Gellesch M."/>
            <person name="Goldberg J."/>
            <person name="Griggs A."/>
            <person name="Gujja S."/>
            <person name="Heilman E."/>
            <person name="Heiman D."/>
            <person name="Hepburn T."/>
            <person name="Howarth C."/>
            <person name="Jen D."/>
            <person name="Larson L."/>
            <person name="Lewis B."/>
            <person name="Mehta T."/>
            <person name="Park D."/>
            <person name="Pearson M."/>
            <person name="Roberts A."/>
            <person name="Saif S."/>
            <person name="Shea T."/>
            <person name="Shenoy N."/>
            <person name="Sisk P."/>
            <person name="Stolte C."/>
            <person name="Sykes S."/>
            <person name="Thomson T."/>
            <person name="Walk T."/>
            <person name="White J."/>
            <person name="Yandava C."/>
            <person name="Izard J."/>
            <person name="Baranova O.V."/>
            <person name="Blanton J.M."/>
            <person name="Tanner A.C."/>
            <person name="Dewhirst F.E."/>
            <person name="Haas B."/>
            <person name="Nusbaum C."/>
            <person name="Birren B."/>
        </authorList>
    </citation>
    <scope>NUCLEOTIDE SEQUENCE [LARGE SCALE GENOMIC DNA]</scope>
    <source>
        <strain evidence="4">1-1 BBBD Race 1</strain>
    </source>
</reference>
<dbReference type="InterPro" id="IPR036322">
    <property type="entry name" value="WD40_repeat_dom_sf"/>
</dbReference>
<evidence type="ECO:0000313" key="4">
    <source>
        <dbReference type="EMBL" id="OAV95944.1"/>
    </source>
</evidence>
<dbReference type="OrthoDB" id="10261640at2759"/>
<evidence type="ECO:0000256" key="1">
    <source>
        <dbReference type="ARBA" id="ARBA00022574"/>
    </source>
</evidence>
<sequence>MRESLISHKSLRQSLRQERDLVKFGCLPHQTAVGRAPWYIWCDPRSLTRYPGVSTGYTTRDTGLRVEVNKPDIMNESDPSNPGMAAVELAEDDDQHPEEEIEINEEDIAECIDCQVVEGEVPMEDEDTDEEMAEVNEQSEPPFDSSITRFTKHQEPVFCLATHPRNPQICASGGADDLGYIWNTSTGEEILKLEGHQDSLSSIEFSNDGEYLATGGVDATIKIWKNLDAQGFSKWEFLLDLEASEEVTWLTWHPKQTDLLAGFSDGMIYMFSVPSGSMRVFAGHNSMTTCGRFTPDGQKILSATDSGMLFIWDPMTGKTQHKINLNEGKFAFRPQPDQSGVNSLVINQASTMCVLGGIANGGVRLVNLKMGTTVAALDEHESHATVEVEIFEPTGLGVPLLISAGTDGTAFIHDAASFKLRNSVRHQDAITTLVIHRATGQMTTGSLDKTLSTWNLKTAEQLKVHSGHQDVVHMAKLTSDHKKLISCSDDGNALVFEI</sequence>
<feature type="repeat" description="WD" evidence="3">
    <location>
        <begin position="150"/>
        <end position="192"/>
    </location>
</feature>
<reference evidence="4" key="2">
    <citation type="submission" date="2016-05" db="EMBL/GenBank/DDBJ databases">
        <title>Comparative analysis highlights variable genome content of wheat rusts and divergence of the mating loci.</title>
        <authorList>
            <person name="Cuomo C.A."/>
            <person name="Bakkeren G."/>
            <person name="Szabo L."/>
            <person name="Khalil H."/>
            <person name="Joly D."/>
            <person name="Goldberg J."/>
            <person name="Young S."/>
            <person name="Zeng Q."/>
            <person name="Fellers J."/>
        </authorList>
    </citation>
    <scope>NUCLEOTIDE SEQUENCE [LARGE SCALE GENOMIC DNA]</scope>
    <source>
        <strain evidence="4">1-1 BBBD Race 1</strain>
    </source>
</reference>
<protein>
    <submittedName>
        <fullName evidence="5">WD_REPEATS_REGION domain-containing protein</fullName>
    </submittedName>
</protein>
<organism evidence="4">
    <name type="scientific">Puccinia triticina (isolate 1-1 / race 1 (BBBD))</name>
    <name type="common">Brown leaf rust fungus</name>
    <dbReference type="NCBI Taxonomy" id="630390"/>
    <lineage>
        <taxon>Eukaryota</taxon>
        <taxon>Fungi</taxon>
        <taxon>Dikarya</taxon>
        <taxon>Basidiomycota</taxon>
        <taxon>Pucciniomycotina</taxon>
        <taxon>Pucciniomycetes</taxon>
        <taxon>Pucciniales</taxon>
        <taxon>Pucciniaceae</taxon>
        <taxon>Puccinia</taxon>
    </lineage>
</organism>
<dbReference type="CDD" id="cd00200">
    <property type="entry name" value="WD40"/>
    <property type="match status" value="1"/>
</dbReference>
<dbReference type="VEuPathDB" id="FungiDB:PTTG_04780"/>
<evidence type="ECO:0000313" key="6">
    <source>
        <dbReference type="Proteomes" id="UP000005240"/>
    </source>
</evidence>
<name>A0A180GTU2_PUCT1</name>
<evidence type="ECO:0000256" key="2">
    <source>
        <dbReference type="ARBA" id="ARBA00022737"/>
    </source>
</evidence>
<dbReference type="PROSITE" id="PS50082">
    <property type="entry name" value="WD_REPEATS_2"/>
    <property type="match status" value="4"/>
</dbReference>
<dbReference type="Pfam" id="PF00400">
    <property type="entry name" value="WD40"/>
    <property type="match status" value="4"/>
</dbReference>
<dbReference type="AlphaFoldDB" id="A0A180GTU2"/>
<keyword evidence="1 3" id="KW-0853">WD repeat</keyword>
<dbReference type="PROSITE" id="PS50294">
    <property type="entry name" value="WD_REPEATS_REGION"/>
    <property type="match status" value="3"/>
</dbReference>
<dbReference type="InterPro" id="IPR015943">
    <property type="entry name" value="WD40/YVTN_repeat-like_dom_sf"/>
</dbReference>
<reference evidence="5" key="4">
    <citation type="submission" date="2025-05" db="UniProtKB">
        <authorList>
            <consortium name="EnsemblFungi"/>
        </authorList>
    </citation>
    <scope>IDENTIFICATION</scope>
    <source>
        <strain evidence="5">isolate 1-1 / race 1 (BBBD)</strain>
    </source>
</reference>